<reference evidence="1" key="2">
    <citation type="submission" date="2020-09" db="EMBL/GenBank/DDBJ databases">
        <authorList>
            <person name="Sun Q."/>
            <person name="Zhou Y."/>
        </authorList>
    </citation>
    <scope>NUCLEOTIDE SEQUENCE</scope>
    <source>
        <strain evidence="1">CGMCC 4.7403</strain>
    </source>
</reference>
<reference evidence="1" key="1">
    <citation type="journal article" date="2014" name="Int. J. Syst. Evol. Microbiol.">
        <title>Complete genome sequence of Corynebacterium casei LMG S-19264T (=DSM 44701T), isolated from a smear-ripened cheese.</title>
        <authorList>
            <consortium name="US DOE Joint Genome Institute (JGI-PGF)"/>
            <person name="Walter F."/>
            <person name="Albersmeier A."/>
            <person name="Kalinowski J."/>
            <person name="Ruckert C."/>
        </authorList>
    </citation>
    <scope>NUCLEOTIDE SEQUENCE</scope>
    <source>
        <strain evidence="1">CGMCC 4.7403</strain>
    </source>
</reference>
<dbReference type="AlphaFoldDB" id="A0A919DR76"/>
<dbReference type="EMBL" id="BNAT01000074">
    <property type="protein sequence ID" value="GHE69758.1"/>
    <property type="molecule type" value="Genomic_DNA"/>
</dbReference>
<accession>A0A919DR76</accession>
<keyword evidence="2" id="KW-1185">Reference proteome</keyword>
<evidence type="ECO:0000313" key="2">
    <source>
        <dbReference type="Proteomes" id="UP000603227"/>
    </source>
</evidence>
<protein>
    <submittedName>
        <fullName evidence="1">Uncharacterized protein</fullName>
    </submittedName>
</protein>
<dbReference type="Proteomes" id="UP000603227">
    <property type="component" value="Unassembled WGS sequence"/>
</dbReference>
<proteinExistence type="predicted"/>
<evidence type="ECO:0000313" key="1">
    <source>
        <dbReference type="EMBL" id="GHE69758.1"/>
    </source>
</evidence>
<gene>
    <name evidence="1" type="ORF">GCM10017771_93570</name>
</gene>
<sequence>MPYRQAVPDGPYEALAARLYDGRVIVVTQPTGRPVPDLVSYAPEVPASREQPGLPLRRP</sequence>
<name>A0A919DR76_9ACTN</name>
<organism evidence="1 2">
    <name type="scientific">Streptomyces capitiformicae</name>
    <dbReference type="NCBI Taxonomy" id="2014920"/>
    <lineage>
        <taxon>Bacteria</taxon>
        <taxon>Bacillati</taxon>
        <taxon>Actinomycetota</taxon>
        <taxon>Actinomycetes</taxon>
        <taxon>Kitasatosporales</taxon>
        <taxon>Streptomycetaceae</taxon>
        <taxon>Streptomyces</taxon>
    </lineage>
</organism>
<comment type="caution">
    <text evidence="1">The sequence shown here is derived from an EMBL/GenBank/DDBJ whole genome shotgun (WGS) entry which is preliminary data.</text>
</comment>